<organism evidence="2">
    <name type="scientific">Xanthomonas sp. 10-10</name>
    <dbReference type="NCBI Taxonomy" id="3115848"/>
    <lineage>
        <taxon>Bacteria</taxon>
        <taxon>Pseudomonadati</taxon>
        <taxon>Pseudomonadota</taxon>
        <taxon>Gammaproteobacteria</taxon>
        <taxon>Lysobacterales</taxon>
        <taxon>Lysobacteraceae</taxon>
        <taxon>Xanthomonas</taxon>
    </lineage>
</organism>
<proteinExistence type="predicted"/>
<reference evidence="2" key="1">
    <citation type="submission" date="2024-02" db="EMBL/GenBank/DDBJ databases">
        <title>Complete genome sequence of Xanthomonas sp. 10-10.</title>
        <authorList>
            <person name="Biessy A."/>
            <person name="Ciotola M."/>
            <person name="Cadieux M."/>
            <person name="Soufiane B."/>
            <person name="Laforest M."/>
            <person name="Filion M."/>
        </authorList>
    </citation>
    <scope>NUCLEOTIDE SEQUENCE</scope>
    <source>
        <strain evidence="2">10-10</strain>
    </source>
</reference>
<dbReference type="AlphaFoldDB" id="A0AAU7P8P0"/>
<dbReference type="EMBL" id="CP144460">
    <property type="protein sequence ID" value="XBS38052.1"/>
    <property type="molecule type" value="Genomic_DNA"/>
</dbReference>
<evidence type="ECO:0000256" key="1">
    <source>
        <dbReference type="SAM" id="MobiDB-lite"/>
    </source>
</evidence>
<sequence length="193" mass="20659">MPAPRSALSTPRRRHPASGAISTKAACDSRAQDAQDDGDAYVLVQGERHLMHGTTDDLQTARRYTNANGWVLWFRANGVQYVVRDPGLLHRLRTGYARSLQLRAAQDRLQARQQALAAQLAASAVGLPAASEATAAQPAQGAASDTLEQQRLLTQRQAVLASKQAGATRLATRQALSILREALASGRATRVTG</sequence>
<accession>A0AAU7P8P0</accession>
<dbReference type="RefSeq" id="WP_349656535.1">
    <property type="nucleotide sequence ID" value="NZ_CP144460.1"/>
</dbReference>
<protein>
    <submittedName>
        <fullName evidence="2">Uncharacterized protein</fullName>
    </submittedName>
</protein>
<evidence type="ECO:0000313" key="2">
    <source>
        <dbReference type="EMBL" id="XBS38052.1"/>
    </source>
</evidence>
<gene>
    <name evidence="2" type="ORF">VZ068_00465</name>
</gene>
<name>A0AAU7P8P0_9XANT</name>
<feature type="region of interest" description="Disordered" evidence="1">
    <location>
        <begin position="1"/>
        <end position="29"/>
    </location>
</feature>